<dbReference type="GO" id="GO:0008718">
    <property type="term" value="F:D-amino-acid dehydrogenase activity"/>
    <property type="evidence" value="ECO:0007669"/>
    <property type="project" value="UniProtKB-UniRule"/>
</dbReference>
<keyword evidence="5 8" id="KW-0560">Oxidoreductase</keyword>
<organism evidence="11 12">
    <name type="scientific">Serratia quinivorans</name>
    <dbReference type="NCBI Taxonomy" id="137545"/>
    <lineage>
        <taxon>Bacteria</taxon>
        <taxon>Pseudomonadati</taxon>
        <taxon>Pseudomonadota</taxon>
        <taxon>Gammaproteobacteria</taxon>
        <taxon>Enterobacterales</taxon>
        <taxon>Yersiniaceae</taxon>
        <taxon>Serratia</taxon>
    </lineage>
</organism>
<dbReference type="SMR" id="A0A2X2HEH7"/>
<dbReference type="GO" id="GO:0005886">
    <property type="term" value="C:plasma membrane"/>
    <property type="evidence" value="ECO:0007669"/>
    <property type="project" value="TreeGrafter"/>
</dbReference>
<dbReference type="PANTHER" id="PTHR13847:SF280">
    <property type="entry name" value="D-AMINO ACID DEHYDROGENASE"/>
    <property type="match status" value="1"/>
</dbReference>
<evidence type="ECO:0000256" key="7">
    <source>
        <dbReference type="ARBA" id="ARBA00071847"/>
    </source>
</evidence>
<dbReference type="NCBIfam" id="NF001933">
    <property type="entry name" value="PRK00711.1"/>
    <property type="match status" value="1"/>
</dbReference>
<dbReference type="Pfam" id="PF01266">
    <property type="entry name" value="DAO"/>
    <property type="match status" value="1"/>
</dbReference>
<dbReference type="Gene3D" id="3.50.50.60">
    <property type="entry name" value="FAD/NAD(P)-binding domain"/>
    <property type="match status" value="2"/>
</dbReference>
<dbReference type="PANTHER" id="PTHR13847">
    <property type="entry name" value="SARCOSINE DEHYDROGENASE-RELATED"/>
    <property type="match status" value="1"/>
</dbReference>
<evidence type="ECO:0000313" key="13">
    <source>
        <dbReference type="Proteomes" id="UP001558101"/>
    </source>
</evidence>
<dbReference type="HAMAP" id="MF_01202">
    <property type="entry name" value="DadA"/>
    <property type="match status" value="1"/>
</dbReference>
<feature type="binding site" evidence="8">
    <location>
        <begin position="3"/>
        <end position="17"/>
    </location>
    <ligand>
        <name>FAD</name>
        <dbReference type="ChEBI" id="CHEBI:57692"/>
    </ligand>
</feature>
<dbReference type="AlphaFoldDB" id="A0A2X2HEH7"/>
<protein>
    <recommendedName>
        <fullName evidence="7 8">D-amino acid dehydrogenase</fullName>
        <ecNumber evidence="8">1.4.99.-</ecNumber>
    </recommendedName>
</protein>
<sequence length="434" mass="47212">MRVVILGSGVVGVASAWYLAKAGHEVTVIDRQPGPAMETSAANAGQISPGYAAPWAAPGVPLKAVKWMFQRHAPLAVRLDGSSFQLSWMWQMLKNCNTEHYMTNKGRMVRLAEYSRDCIKALRQETGIQYEGRQGGTLQLFRTQQQFESAAKDIAVLEDAGVPYKLLEASQLASVEPALAQVAHKLTGGLQLPNDETGDCQLFTQQLAKLAQQAGVTFLYNRSVDRLLVEGDKISGVQCGGEIFKADSYVVAFGSYSTALLRDLVSIPVYPLKGYSLTIPITDESAAPFSTVLDETYKIAITRFDQRIRVGGMAEIVGFNTQLEQKRRETLEMVVRDLYPNGGRVEDATFWTGLRPMTPDGTPIVGKTSLKNLFLNTGHGTLGWTMACGSGQLLSDLISGITPAIPSDDLGVARYSAGFRSLYTGPLNDVHPAR</sequence>
<evidence type="ECO:0000313" key="12">
    <source>
        <dbReference type="Proteomes" id="UP000255529"/>
    </source>
</evidence>
<feature type="domain" description="FAD dependent oxidoreductase" evidence="9">
    <location>
        <begin position="2"/>
        <end position="397"/>
    </location>
</feature>
<dbReference type="SUPFAM" id="SSF54373">
    <property type="entry name" value="FAD-linked reductases, C-terminal domain"/>
    <property type="match status" value="1"/>
</dbReference>
<comment type="function">
    <text evidence="8">Oxidative deamination of D-amino acids.</text>
</comment>
<reference evidence="11 12" key="1">
    <citation type="submission" date="2018-06" db="EMBL/GenBank/DDBJ databases">
        <authorList>
            <consortium name="Pathogen Informatics"/>
            <person name="Doyle S."/>
        </authorList>
    </citation>
    <scope>NUCLEOTIDE SEQUENCE [LARGE SCALE GENOMIC DNA]</scope>
    <source>
        <strain evidence="11 12">NCTC11544</strain>
    </source>
</reference>
<evidence type="ECO:0000256" key="8">
    <source>
        <dbReference type="HAMAP-Rule" id="MF_01202"/>
    </source>
</evidence>
<evidence type="ECO:0000313" key="11">
    <source>
        <dbReference type="EMBL" id="SUI85953.1"/>
    </source>
</evidence>
<dbReference type="GO" id="GO:0055130">
    <property type="term" value="P:D-alanine catabolic process"/>
    <property type="evidence" value="ECO:0007669"/>
    <property type="project" value="TreeGrafter"/>
</dbReference>
<dbReference type="EMBL" id="JBFQXQ010000001">
    <property type="protein sequence ID" value="MEX3172431.1"/>
    <property type="molecule type" value="Genomic_DNA"/>
</dbReference>
<gene>
    <name evidence="11" type="primary">soxB</name>
    <name evidence="8" type="synonym">dadA</name>
    <name evidence="10" type="ORF">AB4M04_10070</name>
    <name evidence="11" type="ORF">NCTC11544_04873</name>
</gene>
<accession>A0A2X2HEH7</accession>
<evidence type="ECO:0000256" key="3">
    <source>
        <dbReference type="ARBA" id="ARBA00022630"/>
    </source>
</evidence>
<dbReference type="GO" id="GO:0005737">
    <property type="term" value="C:cytoplasm"/>
    <property type="evidence" value="ECO:0007669"/>
    <property type="project" value="TreeGrafter"/>
</dbReference>
<dbReference type="Proteomes" id="UP000255529">
    <property type="component" value="Unassembled WGS sequence"/>
</dbReference>
<dbReference type="Proteomes" id="UP001558101">
    <property type="component" value="Unassembled WGS sequence"/>
</dbReference>
<dbReference type="Gene3D" id="3.30.9.10">
    <property type="entry name" value="D-Amino Acid Oxidase, subunit A, domain 2"/>
    <property type="match status" value="1"/>
</dbReference>
<dbReference type="FunFam" id="3.50.50.60:FF:000020">
    <property type="entry name" value="D-amino acid dehydrogenase"/>
    <property type="match status" value="1"/>
</dbReference>
<keyword evidence="4 8" id="KW-0274">FAD</keyword>
<reference evidence="10 13" key="2">
    <citation type="submission" date="2024-07" db="EMBL/GenBank/DDBJ databases">
        <title>Genomes of novel Serratia strains from suburban soil.</title>
        <authorList>
            <person name="Markert E.X."/>
            <person name="Severe K."/>
            <person name="Severe L."/>
            <person name="Twing K.I."/>
            <person name="Ward L.M."/>
        </authorList>
    </citation>
    <scope>NUCLEOTIDE SEQUENCE [LARGE SCALE GENOMIC DNA]</scope>
    <source>
        <strain evidence="10 13">3C-UT</strain>
    </source>
</reference>
<dbReference type="InterPro" id="IPR023080">
    <property type="entry name" value="DadA"/>
</dbReference>
<name>A0A2X2HEH7_9GAMM</name>
<evidence type="ECO:0000313" key="10">
    <source>
        <dbReference type="EMBL" id="MEX3172431.1"/>
    </source>
</evidence>
<proteinExistence type="inferred from homology"/>
<dbReference type="SUPFAM" id="SSF51905">
    <property type="entry name" value="FAD/NAD(P)-binding domain"/>
    <property type="match status" value="1"/>
</dbReference>
<dbReference type="EC" id="1.4.99.-" evidence="8"/>
<comment type="cofactor">
    <cofactor evidence="1 8">
        <name>FAD</name>
        <dbReference type="ChEBI" id="CHEBI:57692"/>
    </cofactor>
</comment>
<evidence type="ECO:0000259" key="9">
    <source>
        <dbReference type="Pfam" id="PF01266"/>
    </source>
</evidence>
<evidence type="ECO:0000256" key="4">
    <source>
        <dbReference type="ARBA" id="ARBA00022827"/>
    </source>
</evidence>
<comment type="catalytic activity">
    <reaction evidence="6 8">
        <text>a D-alpha-amino acid + A + H2O = a 2-oxocarboxylate + AH2 + NH4(+)</text>
        <dbReference type="Rhea" id="RHEA:18125"/>
        <dbReference type="ChEBI" id="CHEBI:13193"/>
        <dbReference type="ChEBI" id="CHEBI:15377"/>
        <dbReference type="ChEBI" id="CHEBI:17499"/>
        <dbReference type="ChEBI" id="CHEBI:28938"/>
        <dbReference type="ChEBI" id="CHEBI:35179"/>
        <dbReference type="ChEBI" id="CHEBI:59871"/>
    </reaction>
</comment>
<dbReference type="InterPro" id="IPR006076">
    <property type="entry name" value="FAD-dep_OxRdtase"/>
</dbReference>
<evidence type="ECO:0000256" key="6">
    <source>
        <dbReference type="ARBA" id="ARBA00047884"/>
    </source>
</evidence>
<dbReference type="RefSeq" id="WP_012145470.1">
    <property type="nucleotide sequence ID" value="NZ_CAMIRF010000002.1"/>
</dbReference>
<dbReference type="InterPro" id="IPR036188">
    <property type="entry name" value="FAD/NAD-bd_sf"/>
</dbReference>
<dbReference type="EMBL" id="UGYN01000002">
    <property type="protein sequence ID" value="SUI85953.1"/>
    <property type="molecule type" value="Genomic_DNA"/>
</dbReference>
<comment type="similarity">
    <text evidence="2 8">Belongs to the DadA oxidoreductase family.</text>
</comment>
<evidence type="ECO:0000256" key="1">
    <source>
        <dbReference type="ARBA" id="ARBA00001974"/>
    </source>
</evidence>
<keyword evidence="3 8" id="KW-0285">Flavoprotein</keyword>
<evidence type="ECO:0000256" key="2">
    <source>
        <dbReference type="ARBA" id="ARBA00009410"/>
    </source>
</evidence>
<dbReference type="GeneID" id="74951063"/>
<keyword evidence="13" id="KW-1185">Reference proteome</keyword>
<evidence type="ECO:0000256" key="5">
    <source>
        <dbReference type="ARBA" id="ARBA00023002"/>
    </source>
</evidence>